<evidence type="ECO:0000259" key="13">
    <source>
        <dbReference type="PROSITE" id="PS51918"/>
    </source>
</evidence>
<dbReference type="AlphaFoldDB" id="A0A3D8ISP0"/>
<gene>
    <name evidence="14" type="ORF">CQA54_00360</name>
</gene>
<dbReference type="UniPathway" id="UPA00344"/>
<evidence type="ECO:0000256" key="5">
    <source>
        <dbReference type="ARBA" id="ARBA00022723"/>
    </source>
</evidence>
<dbReference type="OrthoDB" id="9763993at2"/>
<dbReference type="GO" id="GO:0051539">
    <property type="term" value="F:4 iron, 4 sulfur cluster binding"/>
    <property type="evidence" value="ECO:0007669"/>
    <property type="project" value="UniProtKB-KW"/>
</dbReference>
<dbReference type="PROSITE" id="PS01305">
    <property type="entry name" value="MOAA_NIFB_PQQE"/>
    <property type="match status" value="1"/>
</dbReference>
<dbReference type="EMBL" id="NXLT01000001">
    <property type="protein sequence ID" value="RDU68307.1"/>
    <property type="molecule type" value="Genomic_DNA"/>
</dbReference>
<dbReference type="EC" id="4.1.99.22" evidence="2"/>
<dbReference type="InterPro" id="IPR013785">
    <property type="entry name" value="Aldolase_TIM"/>
</dbReference>
<dbReference type="RefSeq" id="WP_095627401.1">
    <property type="nucleotide sequence ID" value="NZ_NXLT01000001.1"/>
</dbReference>
<dbReference type="InterPro" id="IPR006638">
    <property type="entry name" value="Elp3/MiaA/NifB-like_rSAM"/>
</dbReference>
<evidence type="ECO:0000256" key="6">
    <source>
        <dbReference type="ARBA" id="ARBA00022741"/>
    </source>
</evidence>
<evidence type="ECO:0000256" key="8">
    <source>
        <dbReference type="ARBA" id="ARBA00023014"/>
    </source>
</evidence>
<evidence type="ECO:0000256" key="12">
    <source>
        <dbReference type="ARBA" id="ARBA00048697"/>
    </source>
</evidence>
<evidence type="ECO:0000256" key="1">
    <source>
        <dbReference type="ARBA" id="ARBA00001966"/>
    </source>
</evidence>
<dbReference type="Proteomes" id="UP000256514">
    <property type="component" value="Unassembled WGS sequence"/>
</dbReference>
<evidence type="ECO:0000256" key="11">
    <source>
        <dbReference type="ARBA" id="ARBA00023239"/>
    </source>
</evidence>
<dbReference type="GO" id="GO:0061798">
    <property type="term" value="F:GTP 3',8'-cyclase activity"/>
    <property type="evidence" value="ECO:0007669"/>
    <property type="project" value="UniProtKB-EC"/>
</dbReference>
<keyword evidence="6" id="KW-0547">Nucleotide-binding</keyword>
<evidence type="ECO:0000256" key="7">
    <source>
        <dbReference type="ARBA" id="ARBA00023004"/>
    </source>
</evidence>
<dbReference type="GO" id="GO:0005525">
    <property type="term" value="F:GTP binding"/>
    <property type="evidence" value="ECO:0007669"/>
    <property type="project" value="UniProtKB-KW"/>
</dbReference>
<protein>
    <recommendedName>
        <fullName evidence="2">GTP 3',8-cyclase</fullName>
        <ecNumber evidence="2">4.1.99.22</ecNumber>
    </recommendedName>
</protein>
<evidence type="ECO:0000256" key="3">
    <source>
        <dbReference type="ARBA" id="ARBA00022485"/>
    </source>
</evidence>
<dbReference type="Pfam" id="PF04055">
    <property type="entry name" value="Radical_SAM"/>
    <property type="match status" value="1"/>
</dbReference>
<dbReference type="Gene3D" id="3.20.20.70">
    <property type="entry name" value="Aldolase class I"/>
    <property type="match status" value="1"/>
</dbReference>
<dbReference type="InterPro" id="IPR013483">
    <property type="entry name" value="MoaA"/>
</dbReference>
<evidence type="ECO:0000313" key="15">
    <source>
        <dbReference type="Proteomes" id="UP000256514"/>
    </source>
</evidence>
<dbReference type="SFLD" id="SFLDS00029">
    <property type="entry name" value="Radical_SAM"/>
    <property type="match status" value="1"/>
</dbReference>
<keyword evidence="5" id="KW-0479">Metal-binding</keyword>
<accession>A0A3D8ISP0</accession>
<dbReference type="GO" id="GO:0046872">
    <property type="term" value="F:metal ion binding"/>
    <property type="evidence" value="ECO:0007669"/>
    <property type="project" value="UniProtKB-KW"/>
</dbReference>
<dbReference type="InterPro" id="IPR010505">
    <property type="entry name" value="MoaA_twitch"/>
</dbReference>
<dbReference type="SFLD" id="SFLDG01067">
    <property type="entry name" value="SPASM/twitch_domain_containing"/>
    <property type="match status" value="1"/>
</dbReference>
<dbReference type="PROSITE" id="PS51918">
    <property type="entry name" value="RADICAL_SAM"/>
    <property type="match status" value="1"/>
</dbReference>
<keyword evidence="10" id="KW-0501">Molybdenum cofactor biosynthesis</keyword>
<dbReference type="SMART" id="SM00729">
    <property type="entry name" value="Elp3"/>
    <property type="match status" value="1"/>
</dbReference>
<evidence type="ECO:0000256" key="2">
    <source>
        <dbReference type="ARBA" id="ARBA00012167"/>
    </source>
</evidence>
<keyword evidence="11" id="KW-0456">Lyase</keyword>
<dbReference type="InterPro" id="IPR000385">
    <property type="entry name" value="MoaA_NifB_PqqE_Fe-S-bd_CS"/>
</dbReference>
<evidence type="ECO:0000313" key="14">
    <source>
        <dbReference type="EMBL" id="RDU68307.1"/>
    </source>
</evidence>
<comment type="catalytic activity">
    <reaction evidence="12">
        <text>GTP + AH2 + S-adenosyl-L-methionine = (8S)-3',8-cyclo-7,8-dihydroguanosine 5'-triphosphate + 5'-deoxyadenosine + L-methionine + A + H(+)</text>
        <dbReference type="Rhea" id="RHEA:49576"/>
        <dbReference type="ChEBI" id="CHEBI:13193"/>
        <dbReference type="ChEBI" id="CHEBI:15378"/>
        <dbReference type="ChEBI" id="CHEBI:17319"/>
        <dbReference type="ChEBI" id="CHEBI:17499"/>
        <dbReference type="ChEBI" id="CHEBI:37565"/>
        <dbReference type="ChEBI" id="CHEBI:57844"/>
        <dbReference type="ChEBI" id="CHEBI:59789"/>
        <dbReference type="ChEBI" id="CHEBI:131766"/>
        <dbReference type="EC" id="4.1.99.22"/>
    </reaction>
</comment>
<evidence type="ECO:0000256" key="4">
    <source>
        <dbReference type="ARBA" id="ARBA00022691"/>
    </source>
</evidence>
<name>A0A3D8ISP0_9HELI</name>
<keyword evidence="4" id="KW-0949">S-adenosyl-L-methionine</keyword>
<dbReference type="InterPro" id="IPR007197">
    <property type="entry name" value="rSAM"/>
</dbReference>
<dbReference type="PANTHER" id="PTHR22960">
    <property type="entry name" value="MOLYBDOPTERIN COFACTOR SYNTHESIS PROTEIN A"/>
    <property type="match status" value="1"/>
</dbReference>
<feature type="domain" description="Radical SAM core" evidence="13">
    <location>
        <begin position="5"/>
        <end position="225"/>
    </location>
</feature>
<dbReference type="InterPro" id="IPR040064">
    <property type="entry name" value="MoaA-like"/>
</dbReference>
<dbReference type="PANTHER" id="PTHR22960:SF0">
    <property type="entry name" value="MOLYBDENUM COFACTOR BIOSYNTHESIS PROTEIN 1"/>
    <property type="match status" value="1"/>
</dbReference>
<sequence length="325" mass="36565">MLIDTFNRKIDYLRVSLTKQCNFRCQYCMPDTPDDFFDNTALELPKLLEFIKVAIDNGVTKIRVTGGEPLLRSDIAEFIGGIYAYKNDIEIALTTNGFLLEKFAQSLKNAGLKRINISLDSLKPERIRAISKRDALPQILRGIESAQNVGLGIKLNMVALALTRDEICDMLEFGRERGILVRFIEFMENTHANSDLISLSSAEILDTISSRYKVTPLFKEHFGPAKLFSINAPAKDGRSYAFGIIAPHEDDFCASCNRIRLTSEGVLCPCLFYQDSVNAREAILSGDKEAMDTLLKQAVFNKPEKNQWSEKEVQISERAFYHTGG</sequence>
<dbReference type="InterPro" id="IPR058240">
    <property type="entry name" value="rSAM_sf"/>
</dbReference>
<dbReference type="CDD" id="cd21117">
    <property type="entry name" value="Twitch_MoaA"/>
    <property type="match status" value="1"/>
</dbReference>
<evidence type="ECO:0000256" key="10">
    <source>
        <dbReference type="ARBA" id="ARBA00023150"/>
    </source>
</evidence>
<dbReference type="SUPFAM" id="SSF102114">
    <property type="entry name" value="Radical SAM enzymes"/>
    <property type="match status" value="1"/>
</dbReference>
<dbReference type="SFLD" id="SFLDG01383">
    <property type="entry name" value="cyclic_pyranopterin_phosphate"/>
    <property type="match status" value="1"/>
</dbReference>
<dbReference type="NCBIfam" id="TIGR02666">
    <property type="entry name" value="moaA"/>
    <property type="match status" value="1"/>
</dbReference>
<dbReference type="Pfam" id="PF06463">
    <property type="entry name" value="Mob_synth_C"/>
    <property type="match status" value="1"/>
</dbReference>
<comment type="caution">
    <text evidence="14">The sequence shown here is derived from an EMBL/GenBank/DDBJ whole genome shotgun (WGS) entry which is preliminary data.</text>
</comment>
<organism evidence="14 15">
    <name type="scientific">Helicobacter equorum</name>
    <dbReference type="NCBI Taxonomy" id="361872"/>
    <lineage>
        <taxon>Bacteria</taxon>
        <taxon>Pseudomonadati</taxon>
        <taxon>Campylobacterota</taxon>
        <taxon>Epsilonproteobacteria</taxon>
        <taxon>Campylobacterales</taxon>
        <taxon>Helicobacteraceae</taxon>
        <taxon>Helicobacter</taxon>
    </lineage>
</organism>
<dbReference type="GO" id="GO:0006777">
    <property type="term" value="P:Mo-molybdopterin cofactor biosynthetic process"/>
    <property type="evidence" value="ECO:0007669"/>
    <property type="project" value="UniProtKB-KW"/>
</dbReference>
<keyword evidence="8" id="KW-0411">Iron-sulfur</keyword>
<dbReference type="InterPro" id="IPR050105">
    <property type="entry name" value="MoCo_biosynth_MoaA/MoaC"/>
</dbReference>
<comment type="cofactor">
    <cofactor evidence="1">
        <name>[4Fe-4S] cluster</name>
        <dbReference type="ChEBI" id="CHEBI:49883"/>
    </cofactor>
</comment>
<keyword evidence="7" id="KW-0408">Iron</keyword>
<keyword evidence="9" id="KW-0342">GTP-binding</keyword>
<proteinExistence type="predicted"/>
<dbReference type="SFLD" id="SFLDG01386">
    <property type="entry name" value="main_SPASM_domain-containing"/>
    <property type="match status" value="1"/>
</dbReference>
<dbReference type="GO" id="GO:0061799">
    <property type="term" value="F:cyclic pyranopterin monophosphate synthase activity"/>
    <property type="evidence" value="ECO:0007669"/>
    <property type="project" value="TreeGrafter"/>
</dbReference>
<keyword evidence="3" id="KW-0004">4Fe-4S</keyword>
<reference evidence="14 15" key="1">
    <citation type="submission" date="2018-04" db="EMBL/GenBank/DDBJ databases">
        <title>Novel Campyloabacter and Helicobacter Species and Strains.</title>
        <authorList>
            <person name="Mannion A.J."/>
            <person name="Shen Z."/>
            <person name="Fox J.G."/>
        </authorList>
    </citation>
    <scope>NUCLEOTIDE SEQUENCE [LARGE SCALE GENOMIC DNA]</scope>
    <source>
        <strain evidence="14 15">MIT 12-6600</strain>
    </source>
</reference>
<evidence type="ECO:0000256" key="9">
    <source>
        <dbReference type="ARBA" id="ARBA00023134"/>
    </source>
</evidence>
<dbReference type="CDD" id="cd01335">
    <property type="entry name" value="Radical_SAM"/>
    <property type="match status" value="1"/>
</dbReference>
<keyword evidence="15" id="KW-1185">Reference proteome</keyword>